<reference evidence="1" key="2">
    <citation type="submission" date="2023-04" db="EMBL/GenBank/DDBJ databases">
        <authorList>
            <person name="Bruccoleri R.E."/>
            <person name="Oakeley E.J."/>
            <person name="Faust A.-M."/>
            <person name="Dessus-Babus S."/>
            <person name="Altorfer M."/>
            <person name="Burckhardt D."/>
            <person name="Oertli M."/>
            <person name="Naumann U."/>
            <person name="Petersen F."/>
            <person name="Wong J."/>
        </authorList>
    </citation>
    <scope>NUCLEOTIDE SEQUENCE</scope>
    <source>
        <strain evidence="1">GSM-AAB239-AS_SAM_17_03QT</strain>
        <tissue evidence="1">Leaf</tissue>
    </source>
</reference>
<comment type="caution">
    <text evidence="1">The sequence shown here is derived from an EMBL/GenBank/DDBJ whole genome shotgun (WGS) entry which is preliminary data.</text>
</comment>
<dbReference type="PANTHER" id="PTHR33219">
    <property type="entry name" value="YLMG HOMOLOG PROTEIN 2, CHLOROPLASTIC"/>
    <property type="match status" value="1"/>
</dbReference>
<accession>A0AAX6FQ91</accession>
<dbReference type="AlphaFoldDB" id="A0AAX6FQ91"/>
<protein>
    <submittedName>
        <fullName evidence="1">YlmG-like protein 2, chloroplastic-like</fullName>
    </submittedName>
</protein>
<keyword evidence="2" id="KW-1185">Reference proteome</keyword>
<reference evidence="1" key="1">
    <citation type="journal article" date="2023" name="GigaByte">
        <title>Genome assembly of the bearded iris, Iris pallida Lam.</title>
        <authorList>
            <person name="Bruccoleri R.E."/>
            <person name="Oakeley E.J."/>
            <person name="Faust A.M.E."/>
            <person name="Altorfer M."/>
            <person name="Dessus-Babus S."/>
            <person name="Burckhardt D."/>
            <person name="Oertli M."/>
            <person name="Naumann U."/>
            <person name="Petersen F."/>
            <person name="Wong J."/>
        </authorList>
    </citation>
    <scope>NUCLEOTIDE SEQUENCE</scope>
    <source>
        <strain evidence="1">GSM-AAB239-AS_SAM_17_03QT</strain>
    </source>
</reference>
<dbReference type="InterPro" id="IPR003425">
    <property type="entry name" value="CCB3/YggT"/>
</dbReference>
<dbReference type="GO" id="GO:0016020">
    <property type="term" value="C:membrane"/>
    <property type="evidence" value="ECO:0007669"/>
    <property type="project" value="InterPro"/>
</dbReference>
<dbReference type="Proteomes" id="UP001140949">
    <property type="component" value="Unassembled WGS sequence"/>
</dbReference>
<gene>
    <name evidence="1" type="ORF">M6B38_407545</name>
</gene>
<sequence>MRSVGVGSPLSAHNFAAVLPGDSVAGLVVANGVSSFLGIYNTLLVVRLVLTWFPNSPPAIVTPLSTICDPYLNIFRGIIPPLGGTLDLSPILAFLVLNAITSTAAALPAELPVTTTSQQSVSCHPMLQNFTATQEKWMRRLTSKKLI</sequence>
<name>A0AAX6FQ91_IRIPA</name>
<dbReference type="GO" id="GO:0010020">
    <property type="term" value="P:chloroplast fission"/>
    <property type="evidence" value="ECO:0007669"/>
    <property type="project" value="TreeGrafter"/>
</dbReference>
<dbReference type="Pfam" id="PF02325">
    <property type="entry name" value="CCB3_YggT"/>
    <property type="match status" value="1"/>
</dbReference>
<dbReference type="EMBL" id="JANAVB010027397">
    <property type="protein sequence ID" value="KAJ6818178.1"/>
    <property type="molecule type" value="Genomic_DNA"/>
</dbReference>
<dbReference type="PANTHER" id="PTHR33219:SF14">
    <property type="entry name" value="PROTEIN COFACTOR ASSEMBLY OF COMPLEX C SUBUNIT B CCB3, CHLOROPLASTIC-RELATED"/>
    <property type="match status" value="1"/>
</dbReference>
<evidence type="ECO:0000313" key="2">
    <source>
        <dbReference type="Proteomes" id="UP001140949"/>
    </source>
</evidence>
<evidence type="ECO:0000313" key="1">
    <source>
        <dbReference type="EMBL" id="KAJ6818178.1"/>
    </source>
</evidence>
<proteinExistence type="predicted"/>
<organism evidence="1 2">
    <name type="scientific">Iris pallida</name>
    <name type="common">Sweet iris</name>
    <dbReference type="NCBI Taxonomy" id="29817"/>
    <lineage>
        <taxon>Eukaryota</taxon>
        <taxon>Viridiplantae</taxon>
        <taxon>Streptophyta</taxon>
        <taxon>Embryophyta</taxon>
        <taxon>Tracheophyta</taxon>
        <taxon>Spermatophyta</taxon>
        <taxon>Magnoliopsida</taxon>
        <taxon>Liliopsida</taxon>
        <taxon>Asparagales</taxon>
        <taxon>Iridaceae</taxon>
        <taxon>Iridoideae</taxon>
        <taxon>Irideae</taxon>
        <taxon>Iris</taxon>
    </lineage>
</organism>